<protein>
    <submittedName>
        <fullName evidence="2">Uncharacterized protein</fullName>
    </submittedName>
</protein>
<organism evidence="2 3">
    <name type="scientific">Rangifer tarandus platyrhynchus</name>
    <name type="common">Svalbard reindeer</name>
    <dbReference type="NCBI Taxonomy" id="3082113"/>
    <lineage>
        <taxon>Eukaryota</taxon>
        <taxon>Metazoa</taxon>
        <taxon>Chordata</taxon>
        <taxon>Craniata</taxon>
        <taxon>Vertebrata</taxon>
        <taxon>Euteleostomi</taxon>
        <taxon>Mammalia</taxon>
        <taxon>Eutheria</taxon>
        <taxon>Laurasiatheria</taxon>
        <taxon>Artiodactyla</taxon>
        <taxon>Ruminantia</taxon>
        <taxon>Pecora</taxon>
        <taxon>Cervidae</taxon>
        <taxon>Odocoileinae</taxon>
        <taxon>Rangifer</taxon>
    </lineage>
</organism>
<name>A0ABN8ZJN6_RANTA</name>
<reference evidence="2" key="1">
    <citation type="submission" date="2023-04" db="EMBL/GenBank/DDBJ databases">
        <authorList>
            <consortium name="ELIXIR-Norway"/>
        </authorList>
    </citation>
    <scope>NUCLEOTIDE SEQUENCE [LARGE SCALE GENOMIC DNA]</scope>
</reference>
<evidence type="ECO:0000313" key="3">
    <source>
        <dbReference type="Proteomes" id="UP001176941"/>
    </source>
</evidence>
<feature type="compositionally biased region" description="Pro residues" evidence="1">
    <location>
        <begin position="8"/>
        <end position="17"/>
    </location>
</feature>
<sequence length="143" mass="14872">MAVLGIPSPTPPLPSPHTNPAALGEAPHRPHSGSEKGGAPSLPWHGGVPQRPLWAPESSRWRSELDIRAQDPTHRPGSVQRLLVAKGLPALALQGLLPRVLEYVAAFWPGGDQARGGVCEDFARAVPPASVSPPAVSGGISAF</sequence>
<evidence type="ECO:0000256" key="1">
    <source>
        <dbReference type="SAM" id="MobiDB-lite"/>
    </source>
</evidence>
<feature type="region of interest" description="Disordered" evidence="1">
    <location>
        <begin position="1"/>
        <end position="55"/>
    </location>
</feature>
<dbReference type="EMBL" id="OX459968">
    <property type="protein sequence ID" value="CAI9172411.1"/>
    <property type="molecule type" value="Genomic_DNA"/>
</dbReference>
<proteinExistence type="predicted"/>
<keyword evidence="3" id="KW-1185">Reference proteome</keyword>
<dbReference type="Proteomes" id="UP001176941">
    <property type="component" value="Chromosome 32"/>
</dbReference>
<accession>A0ABN8ZJN6</accession>
<evidence type="ECO:0000313" key="2">
    <source>
        <dbReference type="EMBL" id="CAI9172411.1"/>
    </source>
</evidence>
<gene>
    <name evidence="2" type="ORF">MRATA1EN1_LOCUS21373</name>
</gene>